<dbReference type="PANTHER" id="PTHR35767:SF11">
    <property type="match status" value="1"/>
</dbReference>
<feature type="region of interest" description="Disordered" evidence="1">
    <location>
        <begin position="1"/>
        <end position="35"/>
    </location>
</feature>
<feature type="compositionally biased region" description="Low complexity" evidence="1">
    <location>
        <begin position="87"/>
        <end position="100"/>
    </location>
</feature>
<evidence type="ECO:0000313" key="3">
    <source>
        <dbReference type="Proteomes" id="UP001293593"/>
    </source>
</evidence>
<sequence length="270" mass="30632">MLAQQQNPHAVSYSLQQQQQQQQTESKEMNSEGEADVKTFSIRQYVLACRQKGLVQSWPFLEKYLKMCLDLGLRNVLPPFGLSSSNNNNSVSESSSHNNNGIIIPNLNDPCDDEDYDDDKNVGFLKSESPHHRHVLLEQMKEQNIVNLSDSGLLSNNEHRSKAIQEDGMISPADWVNHQIIVRCSSKSSGKLDRRRRKGRCKKRSMADILAEAKHCTLEEINRINQFSYAAAGNIIEGYCLETAPDLENDPKSPERYYDLEGADFDVNIM</sequence>
<keyword evidence="3" id="KW-1185">Reference proteome</keyword>
<evidence type="ECO:0000313" key="2">
    <source>
        <dbReference type="EMBL" id="KAK4266567.1"/>
    </source>
</evidence>
<feature type="region of interest" description="Disordered" evidence="1">
    <location>
        <begin position="87"/>
        <end position="110"/>
    </location>
</feature>
<dbReference type="EMBL" id="JAWXYG010000008">
    <property type="protein sequence ID" value="KAK4266567.1"/>
    <property type="molecule type" value="Genomic_DNA"/>
</dbReference>
<dbReference type="PANTHER" id="PTHR35767">
    <property type="entry name" value="HAPLESS PROTEIN"/>
    <property type="match status" value="1"/>
</dbReference>
<feature type="compositionally biased region" description="Polar residues" evidence="1">
    <location>
        <begin position="1"/>
        <end position="15"/>
    </location>
</feature>
<comment type="caution">
    <text evidence="2">The sequence shown here is derived from an EMBL/GenBank/DDBJ whole genome shotgun (WGS) entry which is preliminary data.</text>
</comment>
<protein>
    <submittedName>
        <fullName evidence="2">Uncharacterized protein</fullName>
    </submittedName>
</protein>
<organism evidence="2 3">
    <name type="scientific">Acacia crassicarpa</name>
    <name type="common">northern wattle</name>
    <dbReference type="NCBI Taxonomy" id="499986"/>
    <lineage>
        <taxon>Eukaryota</taxon>
        <taxon>Viridiplantae</taxon>
        <taxon>Streptophyta</taxon>
        <taxon>Embryophyta</taxon>
        <taxon>Tracheophyta</taxon>
        <taxon>Spermatophyta</taxon>
        <taxon>Magnoliopsida</taxon>
        <taxon>eudicotyledons</taxon>
        <taxon>Gunneridae</taxon>
        <taxon>Pentapetalae</taxon>
        <taxon>rosids</taxon>
        <taxon>fabids</taxon>
        <taxon>Fabales</taxon>
        <taxon>Fabaceae</taxon>
        <taxon>Caesalpinioideae</taxon>
        <taxon>mimosoid clade</taxon>
        <taxon>Acacieae</taxon>
        <taxon>Acacia</taxon>
    </lineage>
</organism>
<reference evidence="2" key="1">
    <citation type="submission" date="2023-10" db="EMBL/GenBank/DDBJ databases">
        <title>Chromosome-level genome of the transformable northern wattle, Acacia crassicarpa.</title>
        <authorList>
            <person name="Massaro I."/>
            <person name="Sinha N.R."/>
            <person name="Poethig S."/>
            <person name="Leichty A.R."/>
        </authorList>
    </citation>
    <scope>NUCLEOTIDE SEQUENCE</scope>
    <source>
        <strain evidence="2">Acra3RX</strain>
        <tissue evidence="2">Leaf</tissue>
    </source>
</reference>
<accession>A0AAE1JD54</accession>
<dbReference type="Proteomes" id="UP001293593">
    <property type="component" value="Unassembled WGS sequence"/>
</dbReference>
<gene>
    <name evidence="2" type="ORF">QN277_027464</name>
</gene>
<evidence type="ECO:0000256" key="1">
    <source>
        <dbReference type="SAM" id="MobiDB-lite"/>
    </source>
</evidence>
<proteinExistence type="predicted"/>
<name>A0AAE1JD54_9FABA</name>
<dbReference type="AlphaFoldDB" id="A0AAE1JD54"/>